<evidence type="ECO:0000313" key="1">
    <source>
        <dbReference type="EMBL" id="KEQ23275.1"/>
    </source>
</evidence>
<dbReference type="eggNOG" id="ENOG502Z9HH">
    <property type="taxonomic scope" value="Bacteria"/>
</dbReference>
<comment type="caution">
    <text evidence="1">The sequence shown here is derived from an EMBL/GenBank/DDBJ whole genome shotgun (WGS) entry which is preliminary data.</text>
</comment>
<dbReference type="Proteomes" id="UP000028123">
    <property type="component" value="Unassembled WGS sequence"/>
</dbReference>
<sequence>MESVTIIKKIKDHALNRVEKYISGLSIREQQLFINEVIRYYDQIYDSVLHKSHGNSDKDLNFIDFSLPIAFRYLYKDYNKVEGFPLTPSTPQSIQSVKTFLGICFKAGLMENYEELLRFGILKYELIREKSVRLSYVNKHYSIERYEKTKTVKYSHAILNSLGNEYIKGFSQLPKIIKKMEKLVYTWNYNFIGYDADPEVDLFFIRNAQLDLAQATEWDGFSQTSKFGDIEYQFFLDALLAIESICLKHLQFVEAAMKKDPNLEKVNILPLVVDYDVFLDSLTYILGVPTEMSEKIFNTFIFDNQNKEYYSHIGAPSPLFIKISSTQLLRSFTGCIYRPIDFMLSELKRQYSKDWDRNTKEREQLFRNELYNYFDNNRFITLNRSIDIYENGRIITDIDACILDKETKDIAFIQLKWQDSIYESTRSLISKRKNYIEKSTKWVNDIEQWVNKVSEKRIADFLQLSPQLINKDKIKIFVIGRHNGNYSGDEKPYSKVAWCQWYNLIEIIGMHKKEDITIPKLFDLIQKESPYNQKNEIKTSEITYGNYSVELTAPPYNQA</sequence>
<dbReference type="RefSeq" id="WP_036689513.1">
    <property type="nucleotide sequence ID" value="NZ_JNVM01000024.1"/>
</dbReference>
<protein>
    <submittedName>
        <fullName evidence="1">Uncharacterized protein</fullName>
    </submittedName>
</protein>
<name>A0A081NXV2_9BACL</name>
<accession>A0A081NXV2</accession>
<dbReference type="OrthoDB" id="7596486at2"/>
<keyword evidence="2" id="KW-1185">Reference proteome</keyword>
<reference evidence="1 2" key="1">
    <citation type="submission" date="2014-06" db="EMBL/GenBank/DDBJ databases">
        <title>Draft genome sequence of Paenibacillus sp. MSt1.</title>
        <authorList>
            <person name="Aw Y.K."/>
            <person name="Ong K.S."/>
            <person name="Gan H.M."/>
            <person name="Lee S.M."/>
        </authorList>
    </citation>
    <scope>NUCLEOTIDE SEQUENCE [LARGE SCALE GENOMIC DNA]</scope>
    <source>
        <strain evidence="1 2">MSt1</strain>
    </source>
</reference>
<evidence type="ECO:0000313" key="2">
    <source>
        <dbReference type="Proteomes" id="UP000028123"/>
    </source>
</evidence>
<proteinExistence type="predicted"/>
<dbReference type="AlphaFoldDB" id="A0A081NXV2"/>
<gene>
    <name evidence="1" type="ORF">ET33_18150</name>
</gene>
<dbReference type="EMBL" id="JNVM01000024">
    <property type="protein sequence ID" value="KEQ23275.1"/>
    <property type="molecule type" value="Genomic_DNA"/>
</dbReference>
<organism evidence="1 2">
    <name type="scientific">Paenibacillus tyrfis</name>
    <dbReference type="NCBI Taxonomy" id="1501230"/>
    <lineage>
        <taxon>Bacteria</taxon>
        <taxon>Bacillati</taxon>
        <taxon>Bacillota</taxon>
        <taxon>Bacilli</taxon>
        <taxon>Bacillales</taxon>
        <taxon>Paenibacillaceae</taxon>
        <taxon>Paenibacillus</taxon>
    </lineage>
</organism>